<evidence type="ECO:0000313" key="2">
    <source>
        <dbReference type="EMBL" id="PNF79824.1"/>
    </source>
</evidence>
<keyword evidence="1" id="KW-0472">Membrane</keyword>
<sequence>MTILDGLALGLAIVLFFYLLAALLRAERS</sequence>
<dbReference type="EMBL" id="POUN01000004">
    <property type="protein sequence ID" value="PNF79824.1"/>
    <property type="molecule type" value="Genomic_DNA"/>
</dbReference>
<keyword evidence="1" id="KW-1133">Transmembrane helix</keyword>
<dbReference type="AlphaFoldDB" id="A0A2N8RZK9"/>
<feature type="transmembrane region" description="Helical" evidence="1">
    <location>
        <begin position="6"/>
        <end position="24"/>
    </location>
</feature>
<accession>A0A2N8RZK9</accession>
<protein>
    <submittedName>
        <fullName evidence="2">Potassium transporter TrkH</fullName>
    </submittedName>
</protein>
<dbReference type="Proteomes" id="UP000235925">
    <property type="component" value="Unassembled WGS sequence"/>
</dbReference>
<gene>
    <name evidence="2" type="ORF">CXK92_14395</name>
</gene>
<evidence type="ECO:0000256" key="1">
    <source>
        <dbReference type="SAM" id="Phobius"/>
    </source>
</evidence>
<reference evidence="2 3" key="1">
    <citation type="submission" date="2018-01" db="EMBL/GenBank/DDBJ databases">
        <title>Denitrification phenotypes of diverse strains of Pseudomonas stutzeri.</title>
        <authorList>
            <person name="Milligan D.A."/>
            <person name="Bergaust L."/>
            <person name="Bakken L.R."/>
            <person name="Frostegard A."/>
        </authorList>
    </citation>
    <scope>NUCLEOTIDE SEQUENCE [LARGE SCALE GENOMIC DNA]</scope>
    <source>
        <strain evidence="2 3">KC</strain>
    </source>
</reference>
<keyword evidence="1" id="KW-0812">Transmembrane</keyword>
<name>A0A2N8RZK9_STUST</name>
<organism evidence="2 3">
    <name type="scientific">Stutzerimonas stutzeri</name>
    <name type="common">Pseudomonas stutzeri</name>
    <dbReference type="NCBI Taxonomy" id="316"/>
    <lineage>
        <taxon>Bacteria</taxon>
        <taxon>Pseudomonadati</taxon>
        <taxon>Pseudomonadota</taxon>
        <taxon>Gammaproteobacteria</taxon>
        <taxon>Pseudomonadales</taxon>
        <taxon>Pseudomonadaceae</taxon>
        <taxon>Stutzerimonas</taxon>
    </lineage>
</organism>
<proteinExistence type="predicted"/>
<dbReference type="RefSeq" id="WP_102825711.1">
    <property type="nucleotide sequence ID" value="NZ_CP139348.1"/>
</dbReference>
<evidence type="ECO:0000313" key="3">
    <source>
        <dbReference type="Proteomes" id="UP000235925"/>
    </source>
</evidence>
<comment type="caution">
    <text evidence="2">The sequence shown here is derived from an EMBL/GenBank/DDBJ whole genome shotgun (WGS) entry which is preliminary data.</text>
</comment>